<comment type="caution">
    <text evidence="14">The sequence shown here is derived from an EMBL/GenBank/DDBJ whole genome shotgun (WGS) entry which is preliminary data.</text>
</comment>
<comment type="function">
    <text evidence="8 9">Catalyzes the reduction of 1-pyrroline-5-carboxylate (PCA) to L-proline.</text>
</comment>
<dbReference type="HAMAP" id="MF_01925">
    <property type="entry name" value="P5C_reductase"/>
    <property type="match status" value="1"/>
</dbReference>
<comment type="catalytic activity">
    <reaction evidence="9">
        <text>L-proline + NAD(+) = (S)-1-pyrroline-5-carboxylate + NADH + 2 H(+)</text>
        <dbReference type="Rhea" id="RHEA:14105"/>
        <dbReference type="ChEBI" id="CHEBI:15378"/>
        <dbReference type="ChEBI" id="CHEBI:17388"/>
        <dbReference type="ChEBI" id="CHEBI:57540"/>
        <dbReference type="ChEBI" id="CHEBI:57945"/>
        <dbReference type="ChEBI" id="CHEBI:60039"/>
        <dbReference type="EC" id="1.5.1.2"/>
    </reaction>
</comment>
<comment type="subcellular location">
    <subcellularLocation>
        <location evidence="1 9">Cytoplasm</location>
    </subcellularLocation>
</comment>
<feature type="domain" description="Pyrroline-5-carboxylate reductase dimerisation" evidence="13">
    <location>
        <begin position="165"/>
        <end position="269"/>
    </location>
</feature>
<feature type="binding site" evidence="11">
    <location>
        <begin position="73"/>
        <end position="76"/>
    </location>
    <ligand>
        <name>NADP(+)</name>
        <dbReference type="ChEBI" id="CHEBI:58349"/>
    </ligand>
</feature>
<dbReference type="Proteomes" id="UP000253314">
    <property type="component" value="Unassembled WGS sequence"/>
</dbReference>
<evidence type="ECO:0000256" key="11">
    <source>
        <dbReference type="PIRSR" id="PIRSR000193-1"/>
    </source>
</evidence>
<keyword evidence="3 9" id="KW-0963">Cytoplasm</keyword>
<dbReference type="EC" id="1.5.1.2" evidence="9 10"/>
<evidence type="ECO:0000256" key="2">
    <source>
        <dbReference type="ARBA" id="ARBA00005525"/>
    </source>
</evidence>
<feature type="domain" description="Pyrroline-5-carboxylate reductase catalytic N-terminal" evidence="12">
    <location>
        <begin position="6"/>
        <end position="102"/>
    </location>
</feature>
<organism evidence="14 15">
    <name type="scientific">Bacillus taeanensis</name>
    <dbReference type="NCBI Taxonomy" id="273032"/>
    <lineage>
        <taxon>Bacteria</taxon>
        <taxon>Bacillati</taxon>
        <taxon>Bacillota</taxon>
        <taxon>Bacilli</taxon>
        <taxon>Bacillales</taxon>
        <taxon>Bacillaceae</taxon>
        <taxon>Bacillus</taxon>
    </lineage>
</organism>
<keyword evidence="7 9" id="KW-0560">Oxidoreductase</keyword>
<evidence type="ECO:0000256" key="10">
    <source>
        <dbReference type="NCBIfam" id="TIGR00112"/>
    </source>
</evidence>
<dbReference type="EMBL" id="QOCW01000005">
    <property type="protein sequence ID" value="RBW70392.1"/>
    <property type="molecule type" value="Genomic_DNA"/>
</dbReference>
<dbReference type="FunFam" id="1.10.3730.10:FF:000001">
    <property type="entry name" value="Pyrroline-5-carboxylate reductase"/>
    <property type="match status" value="1"/>
</dbReference>
<keyword evidence="6 9" id="KW-0521">NADP</keyword>
<evidence type="ECO:0000256" key="4">
    <source>
        <dbReference type="ARBA" id="ARBA00022605"/>
    </source>
</evidence>
<sequence length="280" mass="30360">MFKNEKVVFVGAGSMAEAIIAGVIQQKLLSPQQIWVTNRSNEQHLLHLKNKYGIHTTLDKEEALKKAAVIVLAMKPKDVVEGTAAIRPYITNEQLFISVLAGISTSFLSELLLEKAPIIRVMPNTSAAVGYSATAMAKGNHTKNSHLTLAKQLFEAIGSVSIVEEEDLHAVTGLSGSGPAYVYYLAEAMEIAAEQIGLKEETAKELIIQTLLGAANMLKHSDESSSVLRQKVTSPGGTTEAGINILEMYKFQEAMVQCIKGASARSEELGKHFHQLIETK</sequence>
<dbReference type="PANTHER" id="PTHR11645">
    <property type="entry name" value="PYRROLINE-5-CARBOXYLATE REDUCTASE"/>
    <property type="match status" value="1"/>
</dbReference>
<dbReference type="InterPro" id="IPR028939">
    <property type="entry name" value="P5C_Rdtase_cat_N"/>
</dbReference>
<evidence type="ECO:0000256" key="3">
    <source>
        <dbReference type="ARBA" id="ARBA00022490"/>
    </source>
</evidence>
<keyword evidence="4 9" id="KW-0028">Amino-acid biosynthesis</keyword>
<dbReference type="InterPro" id="IPR029036">
    <property type="entry name" value="P5CR_dimer"/>
</dbReference>
<dbReference type="Pfam" id="PF03807">
    <property type="entry name" value="F420_oxidored"/>
    <property type="match status" value="1"/>
</dbReference>
<proteinExistence type="inferred from homology"/>
<dbReference type="InterPro" id="IPR036291">
    <property type="entry name" value="NAD(P)-bd_dom_sf"/>
</dbReference>
<comment type="similarity">
    <text evidence="2 9">Belongs to the pyrroline-5-carboxylate reductase family.</text>
</comment>
<evidence type="ECO:0000313" key="14">
    <source>
        <dbReference type="EMBL" id="RBW70392.1"/>
    </source>
</evidence>
<gene>
    <name evidence="9" type="primary">proC</name>
    <name evidence="14" type="ORF">DS031_07455</name>
</gene>
<dbReference type="Gene3D" id="3.40.50.720">
    <property type="entry name" value="NAD(P)-binding Rossmann-like Domain"/>
    <property type="match status" value="1"/>
</dbReference>
<dbReference type="GO" id="GO:0004735">
    <property type="term" value="F:pyrroline-5-carboxylate reductase activity"/>
    <property type="evidence" value="ECO:0007669"/>
    <property type="project" value="UniProtKB-UniRule"/>
</dbReference>
<dbReference type="UniPathway" id="UPA00098">
    <property type="reaction ID" value="UER00361"/>
</dbReference>
<keyword evidence="5 9" id="KW-0641">Proline biosynthesis</keyword>
<dbReference type="InterPro" id="IPR008927">
    <property type="entry name" value="6-PGluconate_DH-like_C_sf"/>
</dbReference>
<dbReference type="Pfam" id="PF14748">
    <property type="entry name" value="P5CR_dimer"/>
    <property type="match status" value="1"/>
</dbReference>
<evidence type="ECO:0000256" key="7">
    <source>
        <dbReference type="ARBA" id="ARBA00023002"/>
    </source>
</evidence>
<keyword evidence="15" id="KW-1185">Reference proteome</keyword>
<evidence type="ECO:0000256" key="1">
    <source>
        <dbReference type="ARBA" id="ARBA00004496"/>
    </source>
</evidence>
<evidence type="ECO:0000259" key="13">
    <source>
        <dbReference type="Pfam" id="PF14748"/>
    </source>
</evidence>
<dbReference type="GO" id="GO:0005737">
    <property type="term" value="C:cytoplasm"/>
    <property type="evidence" value="ECO:0007669"/>
    <property type="project" value="UniProtKB-SubCell"/>
</dbReference>
<reference evidence="14 15" key="1">
    <citation type="submission" date="2018-07" db="EMBL/GenBank/DDBJ databases">
        <title>Lottiidibacillus patelloidae gen. nov., sp. nov., isolated from the intestinal tract of a marine limpet and the reclassification of B. taeanensis BH030017T, B. algicola KMM 3737T and B. hwajinpoensis SW-72T as genus Lottiidibacillus.</title>
        <authorList>
            <person name="Liu R."/>
            <person name="Huang Z."/>
        </authorList>
    </citation>
    <scope>NUCLEOTIDE SEQUENCE [LARGE SCALE GENOMIC DNA]</scope>
    <source>
        <strain evidence="14 15">BH030017</strain>
    </source>
</reference>
<dbReference type="GO" id="GO:0055129">
    <property type="term" value="P:L-proline biosynthetic process"/>
    <property type="evidence" value="ECO:0007669"/>
    <property type="project" value="UniProtKB-UniRule"/>
</dbReference>
<evidence type="ECO:0000256" key="6">
    <source>
        <dbReference type="ARBA" id="ARBA00022857"/>
    </source>
</evidence>
<dbReference type="SUPFAM" id="SSF48179">
    <property type="entry name" value="6-phosphogluconate dehydrogenase C-terminal domain-like"/>
    <property type="match status" value="1"/>
</dbReference>
<name>A0A366XW65_9BACI</name>
<evidence type="ECO:0000259" key="12">
    <source>
        <dbReference type="Pfam" id="PF03807"/>
    </source>
</evidence>
<comment type="pathway">
    <text evidence="9">Amino-acid biosynthesis; L-proline biosynthesis; L-proline from L-glutamate 5-semialdehyde: step 1/1.</text>
</comment>
<dbReference type="FunFam" id="3.40.50.720:FF:000190">
    <property type="entry name" value="Pyrroline-5-carboxylate reductase"/>
    <property type="match status" value="1"/>
</dbReference>
<dbReference type="PIRSF" id="PIRSF000193">
    <property type="entry name" value="Pyrrol-5-carb_rd"/>
    <property type="match status" value="1"/>
</dbReference>
<comment type="catalytic activity">
    <reaction evidence="9">
        <text>L-proline + NADP(+) = (S)-1-pyrroline-5-carboxylate + NADPH + 2 H(+)</text>
        <dbReference type="Rhea" id="RHEA:14109"/>
        <dbReference type="ChEBI" id="CHEBI:15378"/>
        <dbReference type="ChEBI" id="CHEBI:17388"/>
        <dbReference type="ChEBI" id="CHEBI:57783"/>
        <dbReference type="ChEBI" id="CHEBI:58349"/>
        <dbReference type="ChEBI" id="CHEBI:60039"/>
        <dbReference type="EC" id="1.5.1.2"/>
    </reaction>
</comment>
<dbReference type="Gene3D" id="1.10.3730.10">
    <property type="entry name" value="ProC C-terminal domain-like"/>
    <property type="match status" value="1"/>
</dbReference>
<evidence type="ECO:0000313" key="15">
    <source>
        <dbReference type="Proteomes" id="UP000253314"/>
    </source>
</evidence>
<dbReference type="PANTHER" id="PTHR11645:SF49">
    <property type="entry name" value="PYRROLINE-5-CARBOXYLATE REDUCTASE 1"/>
    <property type="match status" value="1"/>
</dbReference>
<dbReference type="NCBIfam" id="TIGR00112">
    <property type="entry name" value="proC"/>
    <property type="match status" value="1"/>
</dbReference>
<dbReference type="SUPFAM" id="SSF51735">
    <property type="entry name" value="NAD(P)-binding Rossmann-fold domains"/>
    <property type="match status" value="1"/>
</dbReference>
<evidence type="ECO:0000256" key="8">
    <source>
        <dbReference type="ARBA" id="ARBA00058118"/>
    </source>
</evidence>
<dbReference type="OrthoDB" id="9805754at2"/>
<evidence type="ECO:0000256" key="5">
    <source>
        <dbReference type="ARBA" id="ARBA00022650"/>
    </source>
</evidence>
<protein>
    <recommendedName>
        <fullName evidence="9 10">Pyrroline-5-carboxylate reductase</fullName>
        <shortName evidence="9">P5C reductase</shortName>
        <shortName evidence="9">P5CR</shortName>
        <ecNumber evidence="9 10">1.5.1.2</ecNumber>
    </recommendedName>
    <alternativeName>
        <fullName evidence="9">PCA reductase</fullName>
    </alternativeName>
</protein>
<accession>A0A366XW65</accession>
<evidence type="ECO:0000256" key="9">
    <source>
        <dbReference type="HAMAP-Rule" id="MF_01925"/>
    </source>
</evidence>
<dbReference type="AlphaFoldDB" id="A0A366XW65"/>
<dbReference type="InterPro" id="IPR000304">
    <property type="entry name" value="Pyrroline-COOH_reductase"/>
</dbReference>
<dbReference type="RefSeq" id="WP_113805299.1">
    <property type="nucleotide sequence ID" value="NZ_QOCW01000005.1"/>
</dbReference>